<dbReference type="EMBL" id="VFQC01000001">
    <property type="protein sequence ID" value="TQN30373.1"/>
    <property type="molecule type" value="Genomic_DNA"/>
</dbReference>
<reference evidence="1 2" key="1">
    <citation type="submission" date="2019-06" db="EMBL/GenBank/DDBJ databases">
        <title>Sequencing the genomes of 1000 actinobacteria strains.</title>
        <authorList>
            <person name="Klenk H.-P."/>
        </authorList>
    </citation>
    <scope>NUCLEOTIDE SEQUENCE [LARGE SCALE GENOMIC DNA]</scope>
    <source>
        <strain evidence="1 2">DSM 45015</strain>
    </source>
</reference>
<proteinExistence type="predicted"/>
<comment type="caution">
    <text evidence="1">The sequence shown here is derived from an EMBL/GenBank/DDBJ whole genome shotgun (WGS) entry which is preliminary data.</text>
</comment>
<sequence length="66" mass="7159">MDAQREELVRLMEELPEEAVPAVLSNVRARLALAGSWPPPWFGTATSGDPALSEHVDDVLAEGFGR</sequence>
<dbReference type="AlphaFoldDB" id="A0A543NEV2"/>
<evidence type="ECO:0000313" key="2">
    <source>
        <dbReference type="Proteomes" id="UP000317422"/>
    </source>
</evidence>
<keyword evidence="2" id="KW-1185">Reference proteome</keyword>
<protein>
    <submittedName>
        <fullName evidence="1">Uncharacterized protein</fullName>
    </submittedName>
</protein>
<dbReference type="RefSeq" id="WP_141921639.1">
    <property type="nucleotide sequence ID" value="NZ_VFQC01000001.1"/>
</dbReference>
<dbReference type="OrthoDB" id="4565736at2"/>
<name>A0A543NEV2_9ACTN</name>
<dbReference type="Proteomes" id="UP000317422">
    <property type="component" value="Unassembled WGS sequence"/>
</dbReference>
<organism evidence="1 2">
    <name type="scientific">Haloactinospora alba</name>
    <dbReference type="NCBI Taxonomy" id="405555"/>
    <lineage>
        <taxon>Bacteria</taxon>
        <taxon>Bacillati</taxon>
        <taxon>Actinomycetota</taxon>
        <taxon>Actinomycetes</taxon>
        <taxon>Streptosporangiales</taxon>
        <taxon>Nocardiopsidaceae</taxon>
        <taxon>Haloactinospora</taxon>
    </lineage>
</organism>
<accession>A0A543NEV2</accession>
<evidence type="ECO:0000313" key="1">
    <source>
        <dbReference type="EMBL" id="TQN30373.1"/>
    </source>
</evidence>
<gene>
    <name evidence="1" type="ORF">FHX37_0250</name>
</gene>